<evidence type="ECO:0000313" key="5">
    <source>
        <dbReference type="Proteomes" id="UP001058533"/>
    </source>
</evidence>
<dbReference type="Gene3D" id="1.10.1040.10">
    <property type="entry name" value="N-(1-d-carboxylethyl)-l-norvaline Dehydrogenase, domain 2"/>
    <property type="match status" value="1"/>
</dbReference>
<dbReference type="RefSeq" id="WP_256505429.1">
    <property type="nucleotide sequence ID" value="NZ_CP101740.1"/>
</dbReference>
<keyword evidence="5" id="KW-1185">Reference proteome</keyword>
<feature type="domain" description="Mannitol dehydrogenase C-terminal" evidence="3">
    <location>
        <begin position="280"/>
        <end position="470"/>
    </location>
</feature>
<dbReference type="InterPro" id="IPR013328">
    <property type="entry name" value="6PGD_dom2"/>
</dbReference>
<feature type="domain" description="Mannitol dehydrogenase N-terminal" evidence="2">
    <location>
        <begin position="29"/>
        <end position="264"/>
    </location>
</feature>
<dbReference type="InterPro" id="IPR013118">
    <property type="entry name" value="Mannitol_DH_C"/>
</dbReference>
<dbReference type="PRINTS" id="PR00084">
    <property type="entry name" value="MTLDHDRGNASE"/>
</dbReference>
<dbReference type="Gene3D" id="3.40.50.720">
    <property type="entry name" value="NAD(P)-binding Rossmann-like Domain"/>
    <property type="match status" value="1"/>
</dbReference>
<dbReference type="PANTHER" id="PTHR43362">
    <property type="entry name" value="MANNITOL DEHYDROGENASE DSF1-RELATED"/>
    <property type="match status" value="1"/>
</dbReference>
<dbReference type="InterPro" id="IPR000669">
    <property type="entry name" value="Mannitol_DH"/>
</dbReference>
<evidence type="ECO:0000259" key="3">
    <source>
        <dbReference type="Pfam" id="PF08125"/>
    </source>
</evidence>
<protein>
    <submittedName>
        <fullName evidence="4">Mannitol dehydrogenase family protein</fullName>
    </submittedName>
</protein>
<dbReference type="InterPro" id="IPR036291">
    <property type="entry name" value="NAD(P)-bd_dom_sf"/>
</dbReference>
<organism evidence="4 5">
    <name type="scientific">Sphingomonas qomolangmaensis</name>
    <dbReference type="NCBI Taxonomy" id="2918765"/>
    <lineage>
        <taxon>Bacteria</taxon>
        <taxon>Pseudomonadati</taxon>
        <taxon>Pseudomonadota</taxon>
        <taxon>Alphaproteobacteria</taxon>
        <taxon>Sphingomonadales</taxon>
        <taxon>Sphingomonadaceae</taxon>
        <taxon>Sphingomonas</taxon>
    </lineage>
</organism>
<name>A0ABY5L6L9_9SPHN</name>
<keyword evidence="1" id="KW-0560">Oxidoreductase</keyword>
<dbReference type="InterPro" id="IPR013131">
    <property type="entry name" value="Mannitol_DH_N"/>
</dbReference>
<evidence type="ECO:0000313" key="4">
    <source>
        <dbReference type="EMBL" id="UUL81713.1"/>
    </source>
</evidence>
<dbReference type="InterPro" id="IPR008927">
    <property type="entry name" value="6-PGluconate_DH-like_C_sf"/>
</dbReference>
<dbReference type="Pfam" id="PF08125">
    <property type="entry name" value="Mannitol_dh_C"/>
    <property type="match status" value="1"/>
</dbReference>
<sequence length="476" mass="50051">MTRLSRATLDHLPVRVGRPGDAGAHVQIGIVHFGPGAFHRAHQAAYFDALLATDLRWGIAAVSLRTPELVEALAAQDGLYSLTILDSTVETRVIGAHRAWVGPGEGARVHALLADPAVRLVTSTVTEKGYCLRSDGTLDTAHRDIVHDAANPDDPHSLIGWIVAGLAARRAAGGEPFAVLCCDNMTGNGRKLRAAVIALAEIRDPALAAWIGETVVFPDSMVDSITPATDDAHLARAAEALGVADLAAVQREAFTQWVLEDVALPGDPDLASVGVIRTSDVAGYERAKLRILNGAHSTLAYVGLARGHVSVGDAMADAPLAAFVEAMIREDIVPSLGAIAGFDVQAYAGAVLDRFRNPEIRHLLSQIAGDGSQKLPYRILDTLAEARAAGRPITRLAVPVAAWIGFLRGRAERGEAIADPLADRLVAAVMAQPEGDAIVGEMLAIEAVFPASLANDADFRTSVAKAYRALLAGDLA</sequence>
<proteinExistence type="predicted"/>
<evidence type="ECO:0000256" key="1">
    <source>
        <dbReference type="ARBA" id="ARBA00023002"/>
    </source>
</evidence>
<gene>
    <name evidence="4" type="ORF">NMP03_10940</name>
</gene>
<evidence type="ECO:0000259" key="2">
    <source>
        <dbReference type="Pfam" id="PF01232"/>
    </source>
</evidence>
<dbReference type="SUPFAM" id="SSF51735">
    <property type="entry name" value="NAD(P)-binding Rossmann-fold domains"/>
    <property type="match status" value="1"/>
</dbReference>
<dbReference type="InterPro" id="IPR050988">
    <property type="entry name" value="Mannitol_DH/Oxidoreductase"/>
</dbReference>
<dbReference type="EMBL" id="CP101740">
    <property type="protein sequence ID" value="UUL81713.1"/>
    <property type="molecule type" value="Genomic_DNA"/>
</dbReference>
<dbReference type="Proteomes" id="UP001058533">
    <property type="component" value="Chromosome"/>
</dbReference>
<reference evidence="4" key="1">
    <citation type="submission" date="2022-07" db="EMBL/GenBank/DDBJ databases">
        <title>Sphingomonas sp. nov., a novel bacterium isolated from the north slope of the Mount Everest.</title>
        <authorList>
            <person name="Cui X."/>
            <person name="Liu Y."/>
        </authorList>
    </citation>
    <scope>NUCLEOTIDE SEQUENCE</scope>
    <source>
        <strain evidence="4">S5-59</strain>
    </source>
</reference>
<accession>A0ABY5L6L9</accession>
<dbReference type="SUPFAM" id="SSF48179">
    <property type="entry name" value="6-phosphogluconate dehydrogenase C-terminal domain-like"/>
    <property type="match status" value="1"/>
</dbReference>
<dbReference type="PANTHER" id="PTHR43362:SF1">
    <property type="entry name" value="MANNITOL DEHYDROGENASE 2-RELATED"/>
    <property type="match status" value="1"/>
</dbReference>
<dbReference type="Pfam" id="PF01232">
    <property type="entry name" value="Mannitol_dh"/>
    <property type="match status" value="1"/>
</dbReference>